<sequence>MSGSPSSSSVEKALFSSPPPPVRSIPAASDLQRPPANPSSHNTLAAAPPAADPNLGAGVLSLSPACMAKVGNIITDDLRQLSRNDIDVKRWLNAALSRVLDTAKGTSTASGETGSKVAAPSTAPKPLQVEEQVAQLLHARVQTHSQELSASIADLISSTLVRLPRTTMELSRMSTEAEELTGQLQLIETVLQPAVSANSETYVAHLHSCKASETKLRKCMRLLEKAARVEESIRNIQYLVDHREAQAGNALQGNSRKSNEGPYPTPSADLLKTGTATRQRDLDEVAAIIRHAREDLNEIAAVDGTFGEHYKAQLGQFEQYIEQALEEECVACLRVHQLERGTRLITTLQSIGRADAVLRRYGEQAAAQIAEQQEAKLRAASSKGNEGVEGGRASVAAAVAELLRDEIIPDDGAFLSQELAFLSNLMRGAAAAVADGGAAVSAASATGDSDKGNGPQQSTCVSCEKDVSSTGASALQKSGKDAPSPNAQSAPACSRAVEDNPCAAQVLDVLAVLLKKLHAPVQAVLQPLLTKQTATTNKDFVACFAATQRIKISASGATPSALSAVAASAKDPLEALAREVTHRALALFASLFQEEAVLERYADRVCAPVSVFCAQPLKRILASSSSTATSDDDSLSHVLMQAAQEVLVYFPEKISARCTTALHAQLSKTFVQQLQPTPGTSQHVLLQRLYLYRQRIQPLLVKAQKTVEDRLSSGTMHELYPTSAGILRADLQTRLWTPLKLELADVQQATQLSILSGITQPILAKVDGYATLPCWGNQVENKFIGSEGVQGRAASTAKLLGLYTQGQVAPSSAIREVGEMLMELPLTLDTLASTAVAEGYQGAGNNNSSGGGGGRGPCPNAAQGAIIPIDDTDAEEGVRMLLDEMAEEWLETVVRDVVRALLDRNVLPLKIGPFAGAQQLQPPSDVGQVSAPNTEETAQLYAMALEQLNTDMDYLRNILSAVHEESQETVGRLMSALGALSPARHEAFTIGEAIGSTTCEGVDSKGALEGTAEDSAHQAGSR</sequence>
<feature type="compositionally biased region" description="Polar residues" evidence="9">
    <location>
        <begin position="1"/>
        <end position="10"/>
    </location>
</feature>
<reference evidence="10 11" key="1">
    <citation type="journal article" date="2015" name="PLoS Pathog.">
        <title>Leptomonas seymouri: Adaptations to the Dixenous Life Cycle Analyzed by Genome Sequencing, Transcriptome Profiling and Co-infection with Leishmania donovani.</title>
        <authorList>
            <person name="Kraeva N."/>
            <person name="Butenko A."/>
            <person name="Hlavacova J."/>
            <person name="Kostygov A."/>
            <person name="Myskova J."/>
            <person name="Grybchuk D."/>
            <person name="Lestinova T."/>
            <person name="Votypka J."/>
            <person name="Volf P."/>
            <person name="Opperdoes F."/>
            <person name="Flegontov P."/>
            <person name="Lukes J."/>
            <person name="Yurchenko V."/>
        </authorList>
    </citation>
    <scope>NUCLEOTIDE SEQUENCE [LARGE SCALE GENOMIC DNA]</scope>
    <source>
        <strain evidence="10 11">ATCC 30220</strain>
    </source>
</reference>
<keyword evidence="7" id="KW-0472">Membrane</keyword>
<dbReference type="GO" id="GO:0006886">
    <property type="term" value="P:intracellular protein transport"/>
    <property type="evidence" value="ECO:0007669"/>
    <property type="project" value="InterPro"/>
</dbReference>
<organism evidence="10 11">
    <name type="scientific">Leptomonas seymouri</name>
    <dbReference type="NCBI Taxonomy" id="5684"/>
    <lineage>
        <taxon>Eukaryota</taxon>
        <taxon>Discoba</taxon>
        <taxon>Euglenozoa</taxon>
        <taxon>Kinetoplastea</taxon>
        <taxon>Metakinetoplastina</taxon>
        <taxon>Trypanosomatida</taxon>
        <taxon>Trypanosomatidae</taxon>
        <taxon>Leishmaniinae</taxon>
        <taxon>Leptomonas</taxon>
    </lineage>
</organism>
<dbReference type="GO" id="GO:0006890">
    <property type="term" value="P:retrograde vesicle-mediated transport, Golgi to endoplasmic reticulum"/>
    <property type="evidence" value="ECO:0007669"/>
    <property type="project" value="TreeGrafter"/>
</dbReference>
<accession>A0A0N1I8B9</accession>
<dbReference type="GO" id="GO:0000139">
    <property type="term" value="C:Golgi membrane"/>
    <property type="evidence" value="ECO:0007669"/>
    <property type="project" value="UniProtKB-SubCell"/>
</dbReference>
<dbReference type="InterPro" id="IPR019335">
    <property type="entry name" value="COG7"/>
</dbReference>
<evidence type="ECO:0000256" key="9">
    <source>
        <dbReference type="SAM" id="MobiDB-lite"/>
    </source>
</evidence>
<evidence type="ECO:0000313" key="10">
    <source>
        <dbReference type="EMBL" id="KPI89044.1"/>
    </source>
</evidence>
<dbReference type="OrthoDB" id="245173at2759"/>
<dbReference type="PANTHER" id="PTHR21443:SF0">
    <property type="entry name" value="CONSERVED OLIGOMERIC GOLGI COMPLEX SUBUNIT 7"/>
    <property type="match status" value="1"/>
</dbReference>
<comment type="caution">
    <text evidence="10">The sequence shown here is derived from an EMBL/GenBank/DDBJ whole genome shotgun (WGS) entry which is preliminary data.</text>
</comment>
<evidence type="ECO:0000256" key="3">
    <source>
        <dbReference type="ARBA" id="ARBA00020984"/>
    </source>
</evidence>
<feature type="compositionally biased region" description="Polar residues" evidence="9">
    <location>
        <begin position="104"/>
        <end position="113"/>
    </location>
</feature>
<dbReference type="EMBL" id="LJSK01000033">
    <property type="protein sequence ID" value="KPI89044.1"/>
    <property type="molecule type" value="Genomic_DNA"/>
</dbReference>
<keyword evidence="11" id="KW-1185">Reference proteome</keyword>
<dbReference type="PANTHER" id="PTHR21443">
    <property type="entry name" value="CONSERVED OLIGOMERIC GOLGI COMPLEX COMPONENT 7"/>
    <property type="match status" value="1"/>
</dbReference>
<dbReference type="AlphaFoldDB" id="A0A0N1I8B9"/>
<keyword evidence="4" id="KW-0813">Transport</keyword>
<feature type="region of interest" description="Disordered" evidence="9">
    <location>
        <begin position="1"/>
        <end position="49"/>
    </location>
</feature>
<feature type="region of interest" description="Disordered" evidence="9">
    <location>
        <begin position="103"/>
        <end position="125"/>
    </location>
</feature>
<keyword evidence="6" id="KW-0333">Golgi apparatus</keyword>
<evidence type="ECO:0000256" key="4">
    <source>
        <dbReference type="ARBA" id="ARBA00022448"/>
    </source>
</evidence>
<evidence type="ECO:0000256" key="7">
    <source>
        <dbReference type="ARBA" id="ARBA00023136"/>
    </source>
</evidence>
<proteinExistence type="inferred from homology"/>
<dbReference type="GO" id="GO:0007030">
    <property type="term" value="P:Golgi organization"/>
    <property type="evidence" value="ECO:0007669"/>
    <property type="project" value="TreeGrafter"/>
</dbReference>
<feature type="region of interest" description="Disordered" evidence="9">
    <location>
        <begin position="472"/>
        <end position="492"/>
    </location>
</feature>
<dbReference type="VEuPathDB" id="TriTrypDB:Lsey_0033_0220"/>
<evidence type="ECO:0000256" key="2">
    <source>
        <dbReference type="ARBA" id="ARBA00005831"/>
    </source>
</evidence>
<evidence type="ECO:0000256" key="6">
    <source>
        <dbReference type="ARBA" id="ARBA00023034"/>
    </source>
</evidence>
<comment type="subcellular location">
    <subcellularLocation>
        <location evidence="1">Golgi apparatus membrane</location>
        <topology evidence="1">Peripheral membrane protein</topology>
    </subcellularLocation>
</comment>
<protein>
    <recommendedName>
        <fullName evidence="3">Conserved oligomeric Golgi complex subunit 7</fullName>
    </recommendedName>
    <alternativeName>
        <fullName evidence="8">Component of oligomeric Golgi complex 7</fullName>
    </alternativeName>
</protein>
<keyword evidence="5" id="KW-0653">Protein transport</keyword>
<evidence type="ECO:0000256" key="8">
    <source>
        <dbReference type="ARBA" id="ARBA00031345"/>
    </source>
</evidence>
<dbReference type="GO" id="GO:0017119">
    <property type="term" value="C:Golgi transport complex"/>
    <property type="evidence" value="ECO:0007669"/>
    <property type="project" value="InterPro"/>
</dbReference>
<evidence type="ECO:0000256" key="1">
    <source>
        <dbReference type="ARBA" id="ARBA00004395"/>
    </source>
</evidence>
<evidence type="ECO:0000256" key="5">
    <source>
        <dbReference type="ARBA" id="ARBA00022927"/>
    </source>
</evidence>
<dbReference type="Proteomes" id="UP000038009">
    <property type="component" value="Unassembled WGS sequence"/>
</dbReference>
<dbReference type="OMA" id="RLPRTTM"/>
<evidence type="ECO:0000313" key="11">
    <source>
        <dbReference type="Proteomes" id="UP000038009"/>
    </source>
</evidence>
<feature type="region of interest" description="Disordered" evidence="9">
    <location>
        <begin position="249"/>
        <end position="268"/>
    </location>
</feature>
<comment type="similarity">
    <text evidence="2">Belongs to the COG7 family.</text>
</comment>
<name>A0A0N1I8B9_LEPSE</name>
<gene>
    <name evidence="10" type="ORF">ABL78_1857</name>
</gene>